<evidence type="ECO:0000259" key="15">
    <source>
        <dbReference type="PROSITE" id="PS50126"/>
    </source>
</evidence>
<feature type="compositionally biased region" description="Basic and acidic residues" evidence="14">
    <location>
        <begin position="1"/>
        <end position="18"/>
    </location>
</feature>
<evidence type="ECO:0000256" key="1">
    <source>
        <dbReference type="ARBA" id="ARBA00004604"/>
    </source>
</evidence>
<evidence type="ECO:0000256" key="3">
    <source>
        <dbReference type="ARBA" id="ARBA00022723"/>
    </source>
</evidence>
<dbReference type="Pfam" id="PF00575">
    <property type="entry name" value="S1"/>
    <property type="match status" value="1"/>
</dbReference>
<evidence type="ECO:0000256" key="9">
    <source>
        <dbReference type="ARBA" id="ARBA00065527"/>
    </source>
</evidence>
<dbReference type="STRING" id="7574.A0A1S3J329"/>
<evidence type="ECO:0000256" key="10">
    <source>
        <dbReference type="ARBA" id="ARBA00069580"/>
    </source>
</evidence>
<feature type="region of interest" description="Disordered" evidence="14">
    <location>
        <begin position="1"/>
        <end position="20"/>
    </location>
</feature>
<evidence type="ECO:0000313" key="17">
    <source>
        <dbReference type="Proteomes" id="UP000085678"/>
    </source>
</evidence>
<evidence type="ECO:0000256" key="13">
    <source>
        <dbReference type="PROSITE-ProRule" id="PRU00047"/>
    </source>
</evidence>
<accession>A0A1S3J329</accession>
<keyword evidence="7" id="KW-0539">Nucleus</keyword>
<evidence type="ECO:0000256" key="2">
    <source>
        <dbReference type="ARBA" id="ARBA00022553"/>
    </source>
</evidence>
<keyword evidence="5" id="KW-0862">Zinc</keyword>
<dbReference type="SUPFAM" id="SSF50249">
    <property type="entry name" value="Nucleic acid-binding proteins"/>
    <property type="match status" value="1"/>
</dbReference>
<dbReference type="InterPro" id="IPR001878">
    <property type="entry name" value="Znf_CCHC"/>
</dbReference>
<feature type="region of interest" description="Disordered" evidence="14">
    <location>
        <begin position="97"/>
        <end position="121"/>
    </location>
</feature>
<keyword evidence="4 13" id="KW-0863">Zinc-finger</keyword>
<dbReference type="PANTHER" id="PTHR15838">
    <property type="entry name" value="NUCLEOLAR PROTEIN OF 40 KDA"/>
    <property type="match status" value="1"/>
</dbReference>
<dbReference type="GO" id="GO:0003723">
    <property type="term" value="F:RNA binding"/>
    <property type="evidence" value="ECO:0007669"/>
    <property type="project" value="TreeGrafter"/>
</dbReference>
<evidence type="ECO:0000256" key="12">
    <source>
        <dbReference type="ARBA" id="ARBA00082720"/>
    </source>
</evidence>
<dbReference type="AlphaFoldDB" id="A0A1S3J329"/>
<dbReference type="GO" id="GO:0005730">
    <property type="term" value="C:nucleolus"/>
    <property type="evidence" value="ECO:0007669"/>
    <property type="project" value="UniProtKB-SubCell"/>
</dbReference>
<keyword evidence="6" id="KW-0007">Acetylation</keyword>
<comment type="subcellular location">
    <subcellularLocation>
        <location evidence="1">Nucleus</location>
        <location evidence="1">Nucleolus</location>
    </subcellularLocation>
</comment>
<feature type="domain" description="S1 motif" evidence="15">
    <location>
        <begin position="24"/>
        <end position="92"/>
    </location>
</feature>
<proteinExistence type="predicted"/>
<dbReference type="FunFam" id="2.40.50.140:FF:000154">
    <property type="entry name" value="nucleolar protein of 40 kDa"/>
    <property type="match status" value="1"/>
</dbReference>
<evidence type="ECO:0000259" key="16">
    <source>
        <dbReference type="PROSITE" id="PS50158"/>
    </source>
</evidence>
<evidence type="ECO:0000256" key="7">
    <source>
        <dbReference type="ARBA" id="ARBA00023242"/>
    </source>
</evidence>
<evidence type="ECO:0000256" key="11">
    <source>
        <dbReference type="ARBA" id="ARBA00077096"/>
    </source>
</evidence>
<feature type="region of interest" description="Disordered" evidence="14">
    <location>
        <begin position="173"/>
        <end position="241"/>
    </location>
</feature>
<dbReference type="InParanoid" id="A0A1S3J329"/>
<dbReference type="GO" id="GO:0008270">
    <property type="term" value="F:zinc ion binding"/>
    <property type="evidence" value="ECO:0007669"/>
    <property type="project" value="UniProtKB-KW"/>
</dbReference>
<dbReference type="PANTHER" id="PTHR15838:SF1">
    <property type="entry name" value="ZINC FINGER CCHC DOMAIN-CONTAINING PROTEIN 17"/>
    <property type="match status" value="1"/>
</dbReference>
<dbReference type="InterPro" id="IPR012340">
    <property type="entry name" value="NA-bd_OB-fold"/>
</dbReference>
<feature type="compositionally biased region" description="Basic residues" evidence="14">
    <location>
        <begin position="184"/>
        <end position="221"/>
    </location>
</feature>
<dbReference type="InterPro" id="IPR003029">
    <property type="entry name" value="S1_domain"/>
</dbReference>
<sequence length="241" mass="27370">MASREENRNRRHGSHGESELPDLYSIFKGEISSVQPYGAFVKIPGLKKQGLVHKSQLSQSRVDNPAEVVDVGESVYCKVITLENDKIGLSMKVVNQGTGKDLDPNQVQSSQDAQRRKQGFISKQDKIELGAVLDTTCRKCGGKGHLSQDCFHIPGQKSYELLTEDPLETVIKEKHEDGKEFQDKKKKKKKEKKHKHKTKKKHRDSTESKKHKKSSRHHKRSNSSDSSSDSDSEPKYKKHKR</sequence>
<comment type="subunit">
    <text evidence="9">Interacts with PNN. Associates with the 60S ribosomal subunit.</text>
</comment>
<evidence type="ECO:0000313" key="18">
    <source>
        <dbReference type="RefSeq" id="XP_013404653.1"/>
    </source>
</evidence>
<dbReference type="OrthoDB" id="1918363at2759"/>
<feature type="domain" description="CCHC-type" evidence="16">
    <location>
        <begin position="137"/>
        <end position="150"/>
    </location>
</feature>
<evidence type="ECO:0000256" key="14">
    <source>
        <dbReference type="SAM" id="MobiDB-lite"/>
    </source>
</evidence>
<dbReference type="SMART" id="SM00316">
    <property type="entry name" value="S1"/>
    <property type="match status" value="1"/>
</dbReference>
<dbReference type="GeneID" id="106169655"/>
<evidence type="ECO:0000256" key="5">
    <source>
        <dbReference type="ARBA" id="ARBA00022833"/>
    </source>
</evidence>
<dbReference type="KEGG" id="lak:106169655"/>
<keyword evidence="8" id="KW-0687">Ribonucleoprotein</keyword>
<feature type="compositionally biased region" description="Basic and acidic residues" evidence="14">
    <location>
        <begin position="173"/>
        <end position="183"/>
    </location>
</feature>
<dbReference type="Gene3D" id="2.40.50.140">
    <property type="entry name" value="Nucleic acid-binding proteins"/>
    <property type="match status" value="1"/>
</dbReference>
<dbReference type="GO" id="GO:0043489">
    <property type="term" value="P:RNA stabilization"/>
    <property type="evidence" value="ECO:0007669"/>
    <property type="project" value="TreeGrafter"/>
</dbReference>
<dbReference type="Proteomes" id="UP000085678">
    <property type="component" value="Unplaced"/>
</dbReference>
<evidence type="ECO:0000256" key="6">
    <source>
        <dbReference type="ARBA" id="ARBA00022990"/>
    </source>
</evidence>
<keyword evidence="17" id="KW-1185">Reference proteome</keyword>
<dbReference type="GO" id="GO:1990904">
    <property type="term" value="C:ribonucleoprotein complex"/>
    <property type="evidence" value="ECO:0007669"/>
    <property type="project" value="UniProtKB-KW"/>
</dbReference>
<dbReference type="RefSeq" id="XP_013404653.1">
    <property type="nucleotide sequence ID" value="XM_013549199.1"/>
</dbReference>
<name>A0A1S3J329_LINAN</name>
<reference evidence="18" key="1">
    <citation type="submission" date="2025-08" db="UniProtKB">
        <authorList>
            <consortium name="RefSeq"/>
        </authorList>
    </citation>
    <scope>IDENTIFICATION</scope>
    <source>
        <tissue evidence="18">Gonads</tissue>
    </source>
</reference>
<keyword evidence="2" id="KW-0597">Phosphoprotein</keyword>
<dbReference type="PROSITE" id="PS50158">
    <property type="entry name" value="ZF_CCHC"/>
    <property type="match status" value="1"/>
</dbReference>
<evidence type="ECO:0000256" key="4">
    <source>
        <dbReference type="ARBA" id="ARBA00022771"/>
    </source>
</evidence>
<organism evidence="17 18">
    <name type="scientific">Lingula anatina</name>
    <name type="common">Brachiopod</name>
    <name type="synonym">Lingula unguis</name>
    <dbReference type="NCBI Taxonomy" id="7574"/>
    <lineage>
        <taxon>Eukaryota</taxon>
        <taxon>Metazoa</taxon>
        <taxon>Spiralia</taxon>
        <taxon>Lophotrochozoa</taxon>
        <taxon>Brachiopoda</taxon>
        <taxon>Linguliformea</taxon>
        <taxon>Lingulata</taxon>
        <taxon>Lingulida</taxon>
        <taxon>Linguloidea</taxon>
        <taxon>Lingulidae</taxon>
        <taxon>Lingula</taxon>
    </lineage>
</organism>
<keyword evidence="3" id="KW-0479">Metal-binding</keyword>
<evidence type="ECO:0000256" key="8">
    <source>
        <dbReference type="ARBA" id="ARBA00023274"/>
    </source>
</evidence>
<dbReference type="PROSITE" id="PS50126">
    <property type="entry name" value="S1"/>
    <property type="match status" value="1"/>
</dbReference>
<protein>
    <recommendedName>
        <fullName evidence="10">Zinc finger CCHC domain-containing protein 17</fullName>
    </recommendedName>
    <alternativeName>
        <fullName evidence="11">Nucleolar protein of 40 kDa</fullName>
    </alternativeName>
    <alternativeName>
        <fullName evidence="12">Putative S1 RNA-binding domain protein</fullName>
    </alternativeName>
</protein>
<gene>
    <name evidence="18" type="primary">LOC106169655</name>
</gene>